<dbReference type="OrthoDB" id="199930at2759"/>
<evidence type="ECO:0000313" key="5">
    <source>
        <dbReference type="Proteomes" id="UP000809789"/>
    </source>
</evidence>
<proteinExistence type="predicted"/>
<feature type="domain" description="UNC-45/Cro1/She4 central" evidence="3">
    <location>
        <begin position="226"/>
        <end position="383"/>
    </location>
</feature>
<dbReference type="Proteomes" id="UP000809789">
    <property type="component" value="Unassembled WGS sequence"/>
</dbReference>
<dbReference type="Pfam" id="PF11701">
    <property type="entry name" value="UNC45-central"/>
    <property type="match status" value="1"/>
</dbReference>
<reference evidence="4" key="1">
    <citation type="submission" date="2021-07" db="EMBL/GenBank/DDBJ databases">
        <title>Elsinoe batatas strain:CRI-CJ2 Genome sequencing and assembly.</title>
        <authorList>
            <person name="Huang L."/>
        </authorList>
    </citation>
    <scope>NUCLEOTIDE SEQUENCE</scope>
    <source>
        <strain evidence="4">CRI-CJ2</strain>
    </source>
</reference>
<organism evidence="4 5">
    <name type="scientific">Elsinoe batatas</name>
    <dbReference type="NCBI Taxonomy" id="2601811"/>
    <lineage>
        <taxon>Eukaryota</taxon>
        <taxon>Fungi</taxon>
        <taxon>Dikarya</taxon>
        <taxon>Ascomycota</taxon>
        <taxon>Pezizomycotina</taxon>
        <taxon>Dothideomycetes</taxon>
        <taxon>Dothideomycetidae</taxon>
        <taxon>Myriangiales</taxon>
        <taxon>Elsinoaceae</taxon>
        <taxon>Elsinoe</taxon>
    </lineage>
</organism>
<dbReference type="Gene3D" id="1.25.10.10">
    <property type="entry name" value="Leucine-rich Repeat Variant"/>
    <property type="match status" value="1"/>
</dbReference>
<dbReference type="GO" id="GO:0051879">
    <property type="term" value="F:Hsp90 protein binding"/>
    <property type="evidence" value="ECO:0007669"/>
    <property type="project" value="TreeGrafter"/>
</dbReference>
<dbReference type="InterPro" id="IPR011989">
    <property type="entry name" value="ARM-like"/>
</dbReference>
<keyword evidence="2" id="KW-0963">Cytoplasm</keyword>
<sequence length="842" mass="93501">MADINTSQRVEELVKDARRLLEQNDRARASKAAREALQLKPQHPATLELLQDLQSSQSTSSVMKAVETYTTSWIADDGKECHRIIQEDAATLADKQADICLGHFLDRRHPRQDSNGPDICVKELLKTSPAAKRAFIQRFTKNPTITFERFWELGEGAIVMMLSFTIDKSLWPNSTEYDHILRGMFQLLLTKLIEAGQENTEWAAGGIVMLLQAAPHQLKDLCDPDAFSIVLENMDIRSPKELRKGCMGAMKLMLDVTAEDGQKCLKNYVTAKVARGTNEDLILAFSAASATFPILPGPASQLFLTEGFLQNLIPKLQTNTRHPENRRSHKLEQSALELVSAACQDKACRTAVAKYCIVWLQDVAETGIDLAVTSLAALILAKTHNVKDDTVSPVFSRDPEHLCGLLANMLINSKTDQEVRHSIEGLSYLSMESKVKETMINNTELLKKLVGLLNEAEKDSWAIDMGCLTIFSFLTMYREKRSDEQQKVEQLKAYSEASRPLPEDPLDDDEHVRARCRKVLATEAISAMISRIKNVKDSQLMWISKTISAIAQEPKSRGRLSQLGAVKALITIHTRLRDHPNQGMNADTLTTTSHALAKMLISVNPNHTFSSSLPATTCVRPLAYLVYVQSKEQASLLATFEALLALTNLASMDAEAARELLIRDYHDKVFDLLLYENRMVSRAATELICNLMASPQMVALYADGSKAAKHHLLVLLAVTDSLDGPQRSAAGGALAQLTGWDKGVEAVLEQDKHVQRLVNICRKDHEGGSGETPDWTGMVHRGLVCLMNLTEVPGPLREKGRRMVKEQGGKEVLEGVRRDLKGNGEMEKMARELAGVILQKLK</sequence>
<dbReference type="Gene3D" id="1.25.10.100">
    <property type="match status" value="1"/>
</dbReference>
<protein>
    <recommendedName>
        <fullName evidence="3">UNC-45/Cro1/She4 central domain-containing protein</fullName>
    </recommendedName>
</protein>
<gene>
    <name evidence="4" type="ORF">KVT40_002140</name>
</gene>
<dbReference type="InterPro" id="IPR024660">
    <property type="entry name" value="UCS_central_dom"/>
</dbReference>
<comment type="caution">
    <text evidence="4">The sequence shown here is derived from an EMBL/GenBank/DDBJ whole genome shotgun (WGS) entry which is preliminary data.</text>
</comment>
<name>A0A8K0L5X8_9PEZI</name>
<dbReference type="GO" id="GO:0005737">
    <property type="term" value="C:cytoplasm"/>
    <property type="evidence" value="ECO:0007669"/>
    <property type="project" value="UniProtKB-SubCell"/>
</dbReference>
<evidence type="ECO:0000256" key="1">
    <source>
        <dbReference type="ARBA" id="ARBA00004496"/>
    </source>
</evidence>
<dbReference type="EMBL" id="JAESVG020000002">
    <property type="protein sequence ID" value="KAG8630521.1"/>
    <property type="molecule type" value="Genomic_DNA"/>
</dbReference>
<dbReference type="PANTHER" id="PTHR45994">
    <property type="entry name" value="FI21225P1"/>
    <property type="match status" value="1"/>
</dbReference>
<dbReference type="InterPro" id="IPR016024">
    <property type="entry name" value="ARM-type_fold"/>
</dbReference>
<dbReference type="AlphaFoldDB" id="A0A8K0L5X8"/>
<evidence type="ECO:0000313" key="4">
    <source>
        <dbReference type="EMBL" id="KAG8630521.1"/>
    </source>
</evidence>
<dbReference type="SUPFAM" id="SSF48371">
    <property type="entry name" value="ARM repeat"/>
    <property type="match status" value="2"/>
</dbReference>
<accession>A0A8K0L5X8</accession>
<dbReference type="PANTHER" id="PTHR45994:SF1">
    <property type="entry name" value="FI21225P1"/>
    <property type="match status" value="1"/>
</dbReference>
<comment type="subcellular location">
    <subcellularLocation>
        <location evidence="1">Cytoplasm</location>
    </subcellularLocation>
</comment>
<evidence type="ECO:0000259" key="3">
    <source>
        <dbReference type="Pfam" id="PF11701"/>
    </source>
</evidence>
<keyword evidence="5" id="KW-1185">Reference proteome</keyword>
<evidence type="ECO:0000256" key="2">
    <source>
        <dbReference type="ARBA" id="ARBA00022490"/>
    </source>
</evidence>